<dbReference type="InterPro" id="IPR012337">
    <property type="entry name" value="RNaseH-like_sf"/>
</dbReference>
<dbReference type="SUPFAM" id="SSF53098">
    <property type="entry name" value="Ribonuclease H-like"/>
    <property type="match status" value="1"/>
</dbReference>
<dbReference type="WBParaSite" id="PSAMB.scaffold2145size25089.g16598.t1">
    <property type="protein sequence ID" value="PSAMB.scaffold2145size25089.g16598.t1"/>
    <property type="gene ID" value="PSAMB.scaffold2145size25089.g16598"/>
</dbReference>
<evidence type="ECO:0000259" key="1">
    <source>
        <dbReference type="Pfam" id="PF05699"/>
    </source>
</evidence>
<proteinExistence type="predicted"/>
<sequence length="198" mass="21774">MVSRFEKILNPSAYGFDATFVMATFLSPSLALILDDYLMECAKENLKKILTAEMKGAVTVAASAHSSPSELSEEQPSSLVSLFPDLMAMAQAKRSTEGVMRGLGVSLQAEKILVAYTNDLPSSAHCADSLRFWQVHSKKYGVLSDIDLQLLTVHASSATIEQVFSIAGDVADVKRNRLCPKQIEIETMLRFNRKFIPL</sequence>
<name>A0A914VKZ7_9BILA</name>
<dbReference type="InterPro" id="IPR008906">
    <property type="entry name" value="HATC_C_dom"/>
</dbReference>
<evidence type="ECO:0000313" key="2">
    <source>
        <dbReference type="Proteomes" id="UP000887566"/>
    </source>
</evidence>
<dbReference type="AlphaFoldDB" id="A0A914VKZ7"/>
<dbReference type="Proteomes" id="UP000887566">
    <property type="component" value="Unplaced"/>
</dbReference>
<organism evidence="2 3">
    <name type="scientific">Plectus sambesii</name>
    <dbReference type="NCBI Taxonomy" id="2011161"/>
    <lineage>
        <taxon>Eukaryota</taxon>
        <taxon>Metazoa</taxon>
        <taxon>Ecdysozoa</taxon>
        <taxon>Nematoda</taxon>
        <taxon>Chromadorea</taxon>
        <taxon>Plectida</taxon>
        <taxon>Plectina</taxon>
        <taxon>Plectoidea</taxon>
        <taxon>Plectidae</taxon>
        <taxon>Plectus</taxon>
    </lineage>
</organism>
<reference evidence="3" key="1">
    <citation type="submission" date="2022-11" db="UniProtKB">
        <authorList>
            <consortium name="WormBaseParasite"/>
        </authorList>
    </citation>
    <scope>IDENTIFICATION</scope>
</reference>
<protein>
    <submittedName>
        <fullName evidence="3">HAT C-terminal dimerisation domain-containing protein</fullName>
    </submittedName>
</protein>
<dbReference type="Pfam" id="PF05699">
    <property type="entry name" value="Dimer_Tnp_hAT"/>
    <property type="match status" value="1"/>
</dbReference>
<keyword evidence="2" id="KW-1185">Reference proteome</keyword>
<accession>A0A914VKZ7</accession>
<dbReference type="GO" id="GO:0046983">
    <property type="term" value="F:protein dimerization activity"/>
    <property type="evidence" value="ECO:0007669"/>
    <property type="project" value="InterPro"/>
</dbReference>
<evidence type="ECO:0000313" key="3">
    <source>
        <dbReference type="WBParaSite" id="PSAMB.scaffold2145size25089.g16598.t1"/>
    </source>
</evidence>
<feature type="domain" description="HAT C-terminal dimerisation" evidence="1">
    <location>
        <begin position="127"/>
        <end position="183"/>
    </location>
</feature>